<feature type="compositionally biased region" description="Basic and acidic residues" evidence="1">
    <location>
        <begin position="304"/>
        <end position="316"/>
    </location>
</feature>
<reference evidence="2 3" key="1">
    <citation type="submission" date="2021-03" db="EMBL/GenBank/DDBJ databases">
        <authorList>
            <person name="Gilmore M.S."/>
            <person name="Schwartzman J."/>
            <person name="Van Tyne D."/>
            <person name="Martin M."/>
            <person name="Earl A.M."/>
            <person name="Manson A.L."/>
            <person name="Straub T."/>
            <person name="Salamzade R."/>
            <person name="Saavedra J."/>
            <person name="Lebreton F."/>
            <person name="Prichula J."/>
            <person name="Schaufler K."/>
            <person name="Gaca A."/>
            <person name="Sgardioli B."/>
            <person name="Wagenaar J."/>
            <person name="Strong T."/>
        </authorList>
    </citation>
    <scope>NUCLEOTIDE SEQUENCE [LARGE SCALE GENOMIC DNA]</scope>
    <source>
        <strain evidence="2 3">665A</strain>
    </source>
</reference>
<evidence type="ECO:0000313" key="2">
    <source>
        <dbReference type="EMBL" id="MEO1768757.1"/>
    </source>
</evidence>
<feature type="region of interest" description="Disordered" evidence="1">
    <location>
        <begin position="217"/>
        <end position="333"/>
    </location>
</feature>
<evidence type="ECO:0000313" key="3">
    <source>
        <dbReference type="Proteomes" id="UP000664357"/>
    </source>
</evidence>
<name>A0ABV0EN01_9ENTE</name>
<proteinExistence type="predicted"/>
<accession>A0ABV0EN01</accession>
<feature type="compositionally biased region" description="Polar residues" evidence="1">
    <location>
        <begin position="226"/>
        <end position="239"/>
    </location>
</feature>
<feature type="compositionally biased region" description="Basic residues" evidence="1">
    <location>
        <begin position="317"/>
        <end position="333"/>
    </location>
</feature>
<comment type="caution">
    <text evidence="2">The sequence shown here is derived from an EMBL/GenBank/DDBJ whole genome shotgun (WGS) entry which is preliminary data.</text>
</comment>
<keyword evidence="3" id="KW-1185">Reference proteome</keyword>
<dbReference type="EMBL" id="JAFREL020000001">
    <property type="protein sequence ID" value="MEO1768757.1"/>
    <property type="molecule type" value="Genomic_DNA"/>
</dbReference>
<dbReference type="RefSeq" id="WP_207700860.1">
    <property type="nucleotide sequence ID" value="NZ_JAFREL020000001.1"/>
</dbReference>
<evidence type="ECO:0000256" key="1">
    <source>
        <dbReference type="SAM" id="MobiDB-lite"/>
    </source>
</evidence>
<feature type="compositionally biased region" description="Polar residues" evidence="1">
    <location>
        <begin position="251"/>
        <end position="264"/>
    </location>
</feature>
<protein>
    <submittedName>
        <fullName evidence="2">Uncharacterized protein</fullName>
    </submittedName>
</protein>
<organism evidence="2 3">
    <name type="scientific">Candidatus Enterococcus ferrettii</name>
    <dbReference type="NCBI Taxonomy" id="2815324"/>
    <lineage>
        <taxon>Bacteria</taxon>
        <taxon>Bacillati</taxon>
        <taxon>Bacillota</taxon>
        <taxon>Bacilli</taxon>
        <taxon>Lactobacillales</taxon>
        <taxon>Enterococcaceae</taxon>
        <taxon>Enterococcus</taxon>
    </lineage>
</organism>
<sequence length="333" mass="38885">MKTTELQKRTIFSTRKRENLELKFEQAYQASKEEATHHSKNVAHLIQAAVVVMVRNAFYVGDFSYLAKNLIRKIFLEGEVPTSVRHLCIYFEDYFTQEEWQLVISHLYKNQKEYHQLTEETRLHIKPLRPALTSGVQTGERKLNLKASFLDEKNKMHTWSLSNVVACLTTKERIDLLNIFGELTIFQKDGLRQFTEVVWMDFAIDERFRDFDVRNEEDPFHKPKESAQNQPKEAPVNKQSTKKSVPKNGVKENSNTAQSTTSAQPPADQLEQRQPSDKSKKKKTGKTPTDRMPSWKNSTAYGKKPKEEKDLEIEKVVRKKTGKKKNRKRNKRK</sequence>
<gene>
    <name evidence="2" type="ORF">JZO67_000696</name>
</gene>
<reference evidence="2 3" key="2">
    <citation type="submission" date="2024-02" db="EMBL/GenBank/DDBJ databases">
        <title>The Genome Sequence of Enterococcus sp. DIV0159.</title>
        <authorList>
            <person name="Earl A."/>
            <person name="Manson A."/>
            <person name="Gilmore M."/>
            <person name="Sanders J."/>
            <person name="Shea T."/>
            <person name="Howe W."/>
            <person name="Livny J."/>
            <person name="Cuomo C."/>
            <person name="Neafsey D."/>
            <person name="Birren B."/>
        </authorList>
    </citation>
    <scope>NUCLEOTIDE SEQUENCE [LARGE SCALE GENOMIC DNA]</scope>
    <source>
        <strain evidence="2 3">665A</strain>
    </source>
</reference>
<dbReference type="Proteomes" id="UP000664357">
    <property type="component" value="Unassembled WGS sequence"/>
</dbReference>